<dbReference type="InterPro" id="IPR003877">
    <property type="entry name" value="SPRY_dom"/>
</dbReference>
<evidence type="ECO:0000259" key="1">
    <source>
        <dbReference type="PROSITE" id="PS50188"/>
    </source>
</evidence>
<dbReference type="InterPro" id="IPR013320">
    <property type="entry name" value="ConA-like_dom_sf"/>
</dbReference>
<evidence type="ECO:0000313" key="3">
    <source>
        <dbReference type="Proteomes" id="UP000541811"/>
    </source>
</evidence>
<feature type="non-terminal residue" evidence="2">
    <location>
        <position position="163"/>
    </location>
</feature>
<feature type="non-terminal residue" evidence="2">
    <location>
        <position position="1"/>
    </location>
</feature>
<dbReference type="InterPro" id="IPR001870">
    <property type="entry name" value="B30.2/SPRY"/>
</dbReference>
<name>A0A7L0HCT6_AREIN</name>
<dbReference type="InterPro" id="IPR043136">
    <property type="entry name" value="B30.2/SPRY_sf"/>
</dbReference>
<dbReference type="EMBL" id="VXAK01002913">
    <property type="protein sequence ID" value="NXK17208.1"/>
    <property type="molecule type" value="Genomic_DNA"/>
</dbReference>
<comment type="caution">
    <text evidence="2">The sequence shown here is derived from an EMBL/GenBank/DDBJ whole genome shotgun (WGS) entry which is preliminary data.</text>
</comment>
<dbReference type="InterPro" id="IPR003879">
    <property type="entry name" value="Butyrophylin_SPRY"/>
</dbReference>
<accession>A0A7L0HCT6</accession>
<dbReference type="InterPro" id="IPR050143">
    <property type="entry name" value="TRIM/RBCC"/>
</dbReference>
<keyword evidence="3" id="KW-1185">Reference proteome</keyword>
<dbReference type="PRINTS" id="PR01407">
    <property type="entry name" value="BUTYPHLNCDUF"/>
</dbReference>
<dbReference type="Pfam" id="PF13765">
    <property type="entry name" value="PRY"/>
    <property type="match status" value="1"/>
</dbReference>
<reference evidence="2 3" key="1">
    <citation type="submission" date="2019-09" db="EMBL/GenBank/DDBJ databases">
        <title>Bird 10,000 Genomes (B10K) Project - Family phase.</title>
        <authorList>
            <person name="Zhang G."/>
        </authorList>
    </citation>
    <scope>NUCLEOTIDE SEQUENCE [LARGE SCALE GENOMIC DNA]</scope>
    <source>
        <strain evidence="2">B10K-DU-005-73</strain>
        <tissue evidence="2">Liver</tissue>
    </source>
</reference>
<feature type="domain" description="B30.2/SPRY" evidence="1">
    <location>
        <begin position="1"/>
        <end position="163"/>
    </location>
</feature>
<dbReference type="Proteomes" id="UP000541811">
    <property type="component" value="Unassembled WGS sequence"/>
</dbReference>
<organism evidence="2 3">
    <name type="scientific">Arenaria interpres</name>
    <name type="common">Ruddy turnstone</name>
    <name type="synonym">Tringa interpres</name>
    <dbReference type="NCBI Taxonomy" id="54971"/>
    <lineage>
        <taxon>Eukaryota</taxon>
        <taxon>Metazoa</taxon>
        <taxon>Chordata</taxon>
        <taxon>Craniata</taxon>
        <taxon>Vertebrata</taxon>
        <taxon>Euteleostomi</taxon>
        <taxon>Archelosauria</taxon>
        <taxon>Archosauria</taxon>
        <taxon>Dinosauria</taxon>
        <taxon>Saurischia</taxon>
        <taxon>Theropoda</taxon>
        <taxon>Coelurosauria</taxon>
        <taxon>Aves</taxon>
        <taxon>Neognathae</taxon>
        <taxon>Neoaves</taxon>
        <taxon>Charadriiformes</taxon>
        <taxon>Scolopacidae</taxon>
        <taxon>Arenaria</taxon>
    </lineage>
</organism>
<dbReference type="PROSITE" id="PS50188">
    <property type="entry name" value="B302_SPRY"/>
    <property type="match status" value="1"/>
</dbReference>
<dbReference type="PANTHER" id="PTHR24103">
    <property type="entry name" value="E3 UBIQUITIN-PROTEIN LIGASE TRIM"/>
    <property type="match status" value="1"/>
</dbReference>
<dbReference type="Pfam" id="PF00622">
    <property type="entry name" value="SPRY"/>
    <property type="match status" value="1"/>
</dbReference>
<proteinExistence type="predicted"/>
<dbReference type="AlphaFoldDB" id="A0A7L0HCT6"/>
<dbReference type="SMART" id="SM00589">
    <property type="entry name" value="PRY"/>
    <property type="match status" value="1"/>
</dbReference>
<evidence type="ECO:0000313" key="2">
    <source>
        <dbReference type="EMBL" id="NXK17208.1"/>
    </source>
</evidence>
<protein>
    <submittedName>
        <fullName evidence="2">BT1A1 protein</fullName>
    </submittedName>
</protein>
<sequence length="163" mass="18483">PAQVTLDPETANAMLYVSEDRKLVWLGSHEQDLPSNPERFKVNPCVLGSRGFTSGWHRWDVEICRDGVWAIGVFKESVPSKRFLPIGPEDSVCAVCHNRDGYKTLTFPHVTPLTLCGVPKRIRICLDCEKGRVVFFDALSKERIFDLSQASFQGEKVFPWFLV</sequence>
<gene>
    <name evidence="2" type="primary">Btn1a1_0</name>
    <name evidence="2" type="ORF">AREINT_R05352</name>
</gene>
<dbReference type="Gene3D" id="2.60.120.920">
    <property type="match status" value="1"/>
</dbReference>
<dbReference type="SUPFAM" id="SSF49899">
    <property type="entry name" value="Concanavalin A-like lectins/glucanases"/>
    <property type="match status" value="1"/>
</dbReference>
<dbReference type="InterPro" id="IPR006574">
    <property type="entry name" value="PRY"/>
</dbReference>